<name>A0A654ILG0_9MOLU</name>
<dbReference type="Pfam" id="PF03382">
    <property type="entry name" value="DUF285"/>
    <property type="match status" value="1"/>
</dbReference>
<dbReference type="AlphaFoldDB" id="A0A654ILG0"/>
<gene>
    <name evidence="3" type="ORF">MF5582_00181</name>
</gene>
<dbReference type="NCBIfam" id="NF033158">
    <property type="entry name" value="Myrrcad"/>
    <property type="match status" value="1"/>
</dbReference>
<feature type="region of interest" description="Disordered" evidence="1">
    <location>
        <begin position="220"/>
        <end position="322"/>
    </location>
</feature>
<evidence type="ECO:0008006" key="4">
    <source>
        <dbReference type="Google" id="ProtNLM"/>
    </source>
</evidence>
<feature type="transmembrane region" description="Helical" evidence="2">
    <location>
        <begin position="362"/>
        <end position="384"/>
    </location>
</feature>
<feature type="compositionally biased region" description="Low complexity" evidence="1">
    <location>
        <begin position="265"/>
        <end position="297"/>
    </location>
</feature>
<proteinExistence type="predicted"/>
<reference evidence="3" key="1">
    <citation type="submission" date="2019-11" db="EMBL/GenBank/DDBJ databases">
        <authorList>
            <person name="Falquet L."/>
            <person name="Falquet L."/>
        </authorList>
    </citation>
    <scope>NUCLEOTIDE SEQUENCE</scope>
    <source>
        <strain evidence="3">14/OD_0492</strain>
    </source>
</reference>
<accession>A0A654ILG0</accession>
<organism evidence="3">
    <name type="scientific">Mycoplasma feriruminatoris</name>
    <dbReference type="NCBI Taxonomy" id="1179777"/>
    <lineage>
        <taxon>Bacteria</taxon>
        <taxon>Bacillati</taxon>
        <taxon>Mycoplasmatota</taxon>
        <taxon>Mollicutes</taxon>
        <taxon>Mycoplasmataceae</taxon>
        <taxon>Mycoplasma</taxon>
    </lineage>
</organism>
<keyword evidence="2" id="KW-0472">Membrane</keyword>
<keyword evidence="2" id="KW-0812">Transmembrane</keyword>
<feature type="compositionally biased region" description="Basic and acidic residues" evidence="1">
    <location>
        <begin position="227"/>
        <end position="236"/>
    </location>
</feature>
<protein>
    <recommendedName>
        <fullName evidence="4">PARCEL domain protein</fullName>
    </recommendedName>
</protein>
<keyword evidence="2" id="KW-1133">Transmembrane helix</keyword>
<feature type="compositionally biased region" description="Basic and acidic residues" evidence="1">
    <location>
        <begin position="301"/>
        <end position="322"/>
    </location>
</feature>
<evidence type="ECO:0000256" key="1">
    <source>
        <dbReference type="SAM" id="MobiDB-lite"/>
    </source>
</evidence>
<sequence>MKKLLTVLTSTSAVFLITAGVMLVNRNNGDNNIYLNKQIQKKNHTIQGDKLTEVGYYWDGYEKQVRIQKIPPQVKYIAAPLPPQITSLKGAFSTRIDNVIWQVEWDTKNIKNMNSMFYNTTWFNSSSIVNWDTSNVEDMGKMFGRTGSFNQDLSKWDVSKVKNFKEMFSKAKEFNNGGKPLNWKDKLVSAENMESMFYDASEFKHSLEDWKLEKEVNNTNFGLSSDKQPKWKEKATKPTSSTSSVPTNISSRSDEANEIEPLTQPSPTNPDNLNNNSTLNLPDNIDNSNEVPNMVNPNPEPKTDSISSEKIEENTAIKKEENETISVDKTKNSRNNDIDSYKIPSVKPYTTNSYKSKTNAGAIAGSVLGTFTVVGAGAGVGYYYRNPLRKFYFKSKERIKDKILKIKSK</sequence>
<feature type="compositionally biased region" description="Low complexity" evidence="1">
    <location>
        <begin position="237"/>
        <end position="251"/>
    </location>
</feature>
<dbReference type="InterPro" id="IPR005046">
    <property type="entry name" value="DUF285"/>
</dbReference>
<evidence type="ECO:0000256" key="2">
    <source>
        <dbReference type="SAM" id="Phobius"/>
    </source>
</evidence>
<dbReference type="EMBL" id="LR739237">
    <property type="protein sequence ID" value="VZR99633.1"/>
    <property type="molecule type" value="Genomic_DNA"/>
</dbReference>
<evidence type="ECO:0000313" key="3">
    <source>
        <dbReference type="EMBL" id="VZR99633.1"/>
    </source>
</evidence>